<feature type="region of interest" description="Disordered" evidence="2">
    <location>
        <begin position="954"/>
        <end position="999"/>
    </location>
</feature>
<dbReference type="PANTHER" id="PTHR12393:SF6">
    <property type="entry name" value="SPHINGOMYELIN PHOSPHODIESTERASE 2"/>
    <property type="match status" value="1"/>
</dbReference>
<dbReference type="GO" id="GO:0016020">
    <property type="term" value="C:membrane"/>
    <property type="evidence" value="ECO:0007669"/>
    <property type="project" value="TreeGrafter"/>
</dbReference>
<name>A0A835SPC8_CHLIN</name>
<organism evidence="4 5">
    <name type="scientific">Chlamydomonas incerta</name>
    <dbReference type="NCBI Taxonomy" id="51695"/>
    <lineage>
        <taxon>Eukaryota</taxon>
        <taxon>Viridiplantae</taxon>
        <taxon>Chlorophyta</taxon>
        <taxon>core chlorophytes</taxon>
        <taxon>Chlorophyceae</taxon>
        <taxon>CS clade</taxon>
        <taxon>Chlamydomonadales</taxon>
        <taxon>Chlamydomonadaceae</taxon>
        <taxon>Chlamydomonas</taxon>
    </lineage>
</organism>
<feature type="compositionally biased region" description="Low complexity" evidence="2">
    <location>
        <begin position="965"/>
        <end position="999"/>
    </location>
</feature>
<dbReference type="Pfam" id="PF24883">
    <property type="entry name" value="NPHP3_N"/>
    <property type="match status" value="1"/>
</dbReference>
<feature type="region of interest" description="Disordered" evidence="2">
    <location>
        <begin position="539"/>
        <end position="759"/>
    </location>
</feature>
<dbReference type="GO" id="GO:0030149">
    <property type="term" value="P:sphingolipid catabolic process"/>
    <property type="evidence" value="ECO:0007669"/>
    <property type="project" value="TreeGrafter"/>
</dbReference>
<feature type="compositionally biased region" description="Low complexity" evidence="2">
    <location>
        <begin position="1187"/>
        <end position="1228"/>
    </location>
</feature>
<feature type="compositionally biased region" description="Low complexity" evidence="2">
    <location>
        <begin position="1165"/>
        <end position="1177"/>
    </location>
</feature>
<gene>
    <name evidence="4" type="ORF">HXX76_011098</name>
</gene>
<feature type="region of interest" description="Disordered" evidence="2">
    <location>
        <begin position="2328"/>
        <end position="2356"/>
    </location>
</feature>
<feature type="domain" description="Nephrocystin 3-like N-terminal" evidence="3">
    <location>
        <begin position="1646"/>
        <end position="1795"/>
    </location>
</feature>
<dbReference type="GO" id="GO:0046513">
    <property type="term" value="P:ceramide biosynthetic process"/>
    <property type="evidence" value="ECO:0007669"/>
    <property type="project" value="TreeGrafter"/>
</dbReference>
<feature type="region of interest" description="Disordered" evidence="2">
    <location>
        <begin position="99"/>
        <end position="119"/>
    </location>
</feature>
<feature type="compositionally biased region" description="Low complexity" evidence="2">
    <location>
        <begin position="558"/>
        <end position="570"/>
    </location>
</feature>
<dbReference type="EMBL" id="JAEHOC010000031">
    <property type="protein sequence ID" value="KAG2429331.1"/>
    <property type="molecule type" value="Genomic_DNA"/>
</dbReference>
<evidence type="ECO:0000259" key="3">
    <source>
        <dbReference type="Pfam" id="PF24883"/>
    </source>
</evidence>
<dbReference type="OrthoDB" id="10690212at2759"/>
<feature type="compositionally biased region" description="Polar residues" evidence="2">
    <location>
        <begin position="539"/>
        <end position="557"/>
    </location>
</feature>
<feature type="compositionally biased region" description="Low complexity" evidence="2">
    <location>
        <begin position="749"/>
        <end position="759"/>
    </location>
</feature>
<feature type="compositionally biased region" description="Polar residues" evidence="2">
    <location>
        <begin position="2331"/>
        <end position="2341"/>
    </location>
</feature>
<sequence>MTPYKDKLGHWDMNARPCPDHAFAAHWGRDGATRHLSLAQRRQLICLVASSGVLANVQVAVDAAWCSVPPEALAAAAAAGHLEVCWPLVDERCSSGASGCGDGGGGSNAHPPYSPPLHPNVRLQQLARRDPLVAAALAGRPEVCAWLLAQAAEQQGASSTGGAGWRPVSLDLPSATLAAVLGGHAALYRTLLRGRLAAAPGRPEPLPLLPPARLLAALTEAGNAAALMRAVSQLRQQRPLDWVGLRIFISSDDGGSAVLAAAARSTTPDWLDKVDFLRGTECRFSWPHPGSPAHDAVAEAVLLRPGADVRPQLTSRGFWATRSAAGFARWLQQRLMDPTPPAALATKLLVAAAGSGSLELVRLLVEDRHLHHGLGPQVFKAAVRGGGCELVAWLVARGCADGRTLAGILELYTAARRAGDVAMLQQLSDSARGAAGLEQRPGRGRCESRGMPLERALLELLKGASTSRDCKDAEDKGKEVTEGGACIPAAPAPAARSGAVDVVKRQEDVEHSGYSAAMSTAHSRFSLTISRTCTEGPINASNSLHPASRKSNTTTGIVSPGVVPAAAAGGVSPGAGPPGSPTPSSGAGSSAPGSPQSQVPTPGSSPVSPLDLGGPGVAGSGYAGSRGGLHAAAKPPQAQASQGPQQKPVMLPGLPLASAQGLAGAAGVPPPSPFATSSAAAAAGSNGSDLSSSGRAPAPATPPASSAAGGAAAAGFAGGLDSNSSSAGGSPARLPTVPHPVGGFFGSRPGSPAPALAQQAAGSSASASVIATAASGDMQAAEPSGGGAPSGAAAALSAPPRPAWARKLLGEQASGGVSALSSQLSSEAAPGREALSRQGSGLHAGGMLPPILGAPLPLPPAAAALLSSAGSSRLNSSRVLPALGTISTSGVPPVAAAPGAPAPAAAPASPVHAKSVLGPAPPHPAKVVVHGAGHGAAAAAGSAASAPVPVPTPAAAALQGSGQNTPSLSTTPPAAAAAHPAAVASPTSRAEPTAAAASPPHPAAAAAVAAAAAPSLMQRASAPPVLLPTGAGVAAAAAPAAPSLAAAAAALASSPGGGGRGGGVVAPSAASLTAGSRGNRTAGLSAVRGGLVTLAYVEAFLRTHVLGRGPGAGLMTTRQVVEHIIAPACAAAAGCRFPDAPPPAVPSPSGVGAGQGAAHDHAALGLPPRAATSPSAFPGGGGGGGSTSVSGATPGSGTSADSSHGSSHCSGTSSSGAASASDAAAGSSRPVGGPSLHLRDWAACSLPGGGGAAGSAAAAAAAPSGRYCYVVHAADSCFAEVVGLLRSQLAGVPPEEAVLWFDIFALPQEPEPAASAASSPSGAHLAHHHAGFAPGGSGASFSAALPAGRAARVDAARAAIAHAGCVLLCLLPPSAGCPAYATRTTSARHLQLQARLAPALALPGGSEDPAAAGAEAGGLPLPLRRTWCLWELSTALRLRGPSALVVLEGAGCGDGVSAAAPEDGGATCSAAAAFPVPRATCGGGLWLAAGVSRARSLSLARSQLGGTLAPTPQQAADRAALIADMVANTVSPAGAAAAGAAAVAVAAAGGHVAAAGCADLGGCAAADVEAVEAALRLFFALAPTGYGEELAELALRAAPEQAPAARGAPALPGSGPGGSSAAATAGAGVAGAAGGKSCWRFDALWEALSDQAGPRCVVVAAPPGAGKSTFAAALACPPPTPPTAPQPPAWRSVAALHLCHAADGRRQDALRVVRSLAFQLAARFPACRAALAAAMMSASASVSVLSSAQPPSTTQLEDAVEALLVRPLAALAAAAPPPPSQPPPPLILLIDGVDERGPPRGAGLRSQPQPQPPASPSGSELCSPRPPSTPPRVGGGGGGGRPCPIRSPSAAAAAAAAAGAVAAVMPSSPSGNVAAAAAAAAAGSAAAASARGPFPLAPLVTVLLQRLPSHVRLLLTAEQPPKCDASNASPAGAGAATVAAGLDLCPVPDGVASADSVADWLQAGPQAVSGGRRAAAATAAAGSDAAHAASASGPWCRVLPLTALRDDFALAASLHQQLLLRAGPEGALPLTAALLVRGGPRLAFYVTCLRLHALPTLASAPEKLPLTMDAAWEMLFEQEWRAGGGGAVALAEAEKTTARRLLAVLAAAQEPLPVALLSALGLAKALPLLPGWGTGLFVEDLPQRRVRVASGPLAAWLRGGGATTAAAAYGADVAAGHAILAAQLYDMCGRAAVADGSGSGAAPAAALLPGAIAAYAARHLHTHLAAAIALAPASPQLQQLQQKLQQLEQQAQQQLLPASTSGRLRLTLPADGGTAPAPRSAAAAASSTPAPTAAGPVAALRQAGAAQQQPLPSLSQLDAWAAHLGMAADTPRTSLAGSTRKPQQEPPRGPLAAIAV</sequence>
<evidence type="ECO:0000256" key="1">
    <source>
        <dbReference type="ARBA" id="ARBA00022737"/>
    </source>
</evidence>
<comment type="caution">
    <text evidence="4">The sequence shown here is derived from an EMBL/GenBank/DDBJ whole genome shotgun (WGS) entry which is preliminary data.</text>
</comment>
<feature type="compositionally biased region" description="Low complexity" evidence="2">
    <location>
        <begin position="2272"/>
        <end position="2295"/>
    </location>
</feature>
<feature type="compositionally biased region" description="Pro residues" evidence="2">
    <location>
        <begin position="1775"/>
        <end position="1786"/>
    </location>
</feature>
<dbReference type="InterPro" id="IPR056884">
    <property type="entry name" value="NPHP3-like_N"/>
</dbReference>
<feature type="region of interest" description="Disordered" evidence="2">
    <location>
        <begin position="778"/>
        <end position="797"/>
    </location>
</feature>
<feature type="region of interest" description="Disordered" evidence="2">
    <location>
        <begin position="1773"/>
        <end position="1844"/>
    </location>
</feature>
<feature type="compositionally biased region" description="Low complexity" evidence="2">
    <location>
        <begin position="582"/>
        <end position="600"/>
    </location>
</feature>
<feature type="compositionally biased region" description="Low complexity" evidence="2">
    <location>
        <begin position="674"/>
        <end position="715"/>
    </location>
</feature>
<keyword evidence="1" id="KW-0677">Repeat</keyword>
<proteinExistence type="predicted"/>
<dbReference type="GO" id="GO:0071944">
    <property type="term" value="C:cell periphery"/>
    <property type="evidence" value="ECO:0007669"/>
    <property type="project" value="TreeGrafter"/>
</dbReference>
<feature type="compositionally biased region" description="Low complexity" evidence="2">
    <location>
        <begin position="631"/>
        <end position="667"/>
    </location>
</feature>
<accession>A0A835SPC8</accession>
<feature type="region of interest" description="Disordered" evidence="2">
    <location>
        <begin position="820"/>
        <end position="841"/>
    </location>
</feature>
<evidence type="ECO:0000313" key="4">
    <source>
        <dbReference type="EMBL" id="KAG2429331.1"/>
    </source>
</evidence>
<feature type="region of interest" description="Disordered" evidence="2">
    <location>
        <begin position="2255"/>
        <end position="2295"/>
    </location>
</feature>
<dbReference type="PANTHER" id="PTHR12393">
    <property type="entry name" value="SPHINGOMYELIN PHOSPHODIESTERASE RELATED"/>
    <property type="match status" value="1"/>
</dbReference>
<feature type="compositionally biased region" description="Gly residues" evidence="2">
    <location>
        <begin position="613"/>
        <end position="627"/>
    </location>
</feature>
<keyword evidence="5" id="KW-1185">Reference proteome</keyword>
<dbReference type="GO" id="GO:0005783">
    <property type="term" value="C:endoplasmic reticulum"/>
    <property type="evidence" value="ECO:0007669"/>
    <property type="project" value="TreeGrafter"/>
</dbReference>
<evidence type="ECO:0000256" key="2">
    <source>
        <dbReference type="SAM" id="MobiDB-lite"/>
    </source>
</evidence>
<protein>
    <recommendedName>
        <fullName evidence="3">Nephrocystin 3-like N-terminal domain-containing protein</fullName>
    </recommendedName>
</protein>
<dbReference type="GO" id="GO:0004620">
    <property type="term" value="F:phospholipase activity"/>
    <property type="evidence" value="ECO:0007669"/>
    <property type="project" value="TreeGrafter"/>
</dbReference>
<dbReference type="Proteomes" id="UP000650467">
    <property type="component" value="Unassembled WGS sequence"/>
</dbReference>
<feature type="region of interest" description="Disordered" evidence="2">
    <location>
        <begin position="1165"/>
        <end position="1232"/>
    </location>
</feature>
<evidence type="ECO:0000313" key="5">
    <source>
        <dbReference type="Proteomes" id="UP000650467"/>
    </source>
</evidence>
<reference evidence="4" key="1">
    <citation type="journal article" date="2020" name="bioRxiv">
        <title>Comparative genomics of Chlamydomonas.</title>
        <authorList>
            <person name="Craig R.J."/>
            <person name="Hasan A.R."/>
            <person name="Ness R.W."/>
            <person name="Keightley P.D."/>
        </authorList>
    </citation>
    <scope>NUCLEOTIDE SEQUENCE</scope>
    <source>
        <strain evidence="4">SAG 7.73</strain>
    </source>
</reference>